<proteinExistence type="predicted"/>
<gene>
    <name evidence="1" type="ORF">SS50377_23288</name>
</gene>
<reference evidence="1 2" key="1">
    <citation type="journal article" date="2014" name="PLoS Genet.">
        <title>The Genome of Spironucleus salmonicida Highlights a Fish Pathogen Adapted to Fluctuating Environments.</title>
        <authorList>
            <person name="Xu F."/>
            <person name="Jerlstrom-Hultqvist J."/>
            <person name="Einarsson E."/>
            <person name="Astvaldsson A."/>
            <person name="Svard S.G."/>
            <person name="Andersson J.O."/>
        </authorList>
    </citation>
    <scope>NUCLEOTIDE SEQUENCE [LARGE SCALE GENOMIC DNA]</scope>
    <source>
        <strain evidence="1 2">ATCC 50377</strain>
    </source>
</reference>
<dbReference type="KEGG" id="ssao:94297311"/>
<dbReference type="GeneID" id="94297311"/>
<dbReference type="EMBL" id="AUWU02000003">
    <property type="protein sequence ID" value="KAH0575648.1"/>
    <property type="molecule type" value="Genomic_DNA"/>
</dbReference>
<evidence type="ECO:0000313" key="1">
    <source>
        <dbReference type="EMBL" id="KAH0575648.1"/>
    </source>
</evidence>
<accession>A0A9P8LWM7</accession>
<protein>
    <submittedName>
        <fullName evidence="1">Uncharacterized protein</fullName>
    </submittedName>
</protein>
<organism evidence="1 2">
    <name type="scientific">Spironucleus salmonicida</name>
    <dbReference type="NCBI Taxonomy" id="348837"/>
    <lineage>
        <taxon>Eukaryota</taxon>
        <taxon>Metamonada</taxon>
        <taxon>Diplomonadida</taxon>
        <taxon>Hexamitidae</taxon>
        <taxon>Hexamitinae</taxon>
        <taxon>Spironucleus</taxon>
    </lineage>
</organism>
<sequence length="133" mass="15783">MKYYVSLLYLQVLISNHSIIKMEYIIFKATWLNDTLVFYQGDQNMKPNIFSLLEQCKQLYSSLLDKDSDYQGCSLKYNDVKMNLGFHDDELLIFTEKHQDKTIMFLVRDLTFSIIFSQSSTRPILQYLLNQLL</sequence>
<name>A0A9P8LWM7_9EUKA</name>
<evidence type="ECO:0000313" key="2">
    <source>
        <dbReference type="Proteomes" id="UP000018208"/>
    </source>
</evidence>
<dbReference type="Proteomes" id="UP000018208">
    <property type="component" value="Unassembled WGS sequence"/>
</dbReference>
<keyword evidence="2" id="KW-1185">Reference proteome</keyword>
<dbReference type="AlphaFoldDB" id="A0A9P8LWM7"/>
<dbReference type="RefSeq" id="XP_067766421.1">
    <property type="nucleotide sequence ID" value="XM_067907153.1"/>
</dbReference>
<comment type="caution">
    <text evidence="1">The sequence shown here is derived from an EMBL/GenBank/DDBJ whole genome shotgun (WGS) entry which is preliminary data.</text>
</comment>